<feature type="compositionally biased region" description="Polar residues" evidence="5">
    <location>
        <begin position="247"/>
        <end position="259"/>
    </location>
</feature>
<keyword evidence="11" id="KW-1185">Reference proteome</keyword>
<feature type="domain" description="PH" evidence="7">
    <location>
        <begin position="381"/>
        <end position="477"/>
    </location>
</feature>
<dbReference type="SUPFAM" id="SSF50729">
    <property type="entry name" value="PH domain-like"/>
    <property type="match status" value="1"/>
</dbReference>
<feature type="compositionally biased region" description="Polar residues" evidence="5">
    <location>
        <begin position="181"/>
        <end position="190"/>
    </location>
</feature>
<dbReference type="Pfam" id="PF07647">
    <property type="entry name" value="SAM_2"/>
    <property type="match status" value="1"/>
</dbReference>
<feature type="domain" description="SH3" evidence="6">
    <location>
        <begin position="2"/>
        <end position="65"/>
    </location>
</feature>
<dbReference type="Pfam" id="PF14604">
    <property type="entry name" value="SH3_9"/>
    <property type="match status" value="1"/>
</dbReference>
<sequence length="769" mass="87534">MSNQAIVYAVHNFEAENEDEINFSIGEAITVLEKDEKYLDGWWQGRNLRGETGLFPMNYTSPEKPGLLQQEEHNTFMPSPHLSSRSSGSTIEEEIDHALSQLQVTNKTENWDVQQVSDWLKSVGLDSVSANFIDQEITGDILLDLNIEALKELGINTFGKRYKVMQAITLLKQEEIKQPIPNTSVSTSAISRPVSRRSIPTSLRRSNSQSNTKTTSITSSEDSALYQFPRKAPLPPNDHLSPPSRPISPQSLNSSNISRSNTFNTVSSSASSTFKSRELSPDPHVNHHHKQQQQGFQSPHRVLSQKSQRTFESDQSTINSNNKPDWMIMAESNTTVHPLNTPTTSTSTPKQPMQISNAHKLSVSSFDEQSNRTSTTEAFQAPEHEGWLHKQSDKYKTWNKRWFVLKGSNLFYFKSPKDVRMKGIINLRGYKIIVDEAIHAGKYCFKAQHDRERTFFFYTDTEDSMRVWLKMLMKTTIARDFRAPVMSSNHIATVSLDVARRMRPRPPSVIMYKNQKQLKMMNSNDTKMSMLEEEEENTFIPIDEHHMHTTTPIPQYRQTRESGITVHPNEDNEIPQVPNRYPVLNDEEEDLIDPQHRSLPLSSSHSITSSLSNHSGDDEWSIIHYINWINSYLPAGKQVIDLTSAFRNGDTLIQLLEAISGKEVRRPPTQKGGSMSVMMLDNIVSAFKFMGREGVEVDGQYTIKDVFGGNEIKIMTMLDAIKTWADNNYPETNHQHAQSKQSDTSVLIEKNSGWRGSAMMDHRAHNENY</sequence>
<dbReference type="SUPFAM" id="SSF50044">
    <property type="entry name" value="SH3-domain"/>
    <property type="match status" value="1"/>
</dbReference>
<dbReference type="PROSITE" id="PS50105">
    <property type="entry name" value="SAM_DOMAIN"/>
    <property type="match status" value="1"/>
</dbReference>
<evidence type="ECO:0008006" key="12">
    <source>
        <dbReference type="Google" id="ProtNLM"/>
    </source>
</evidence>
<evidence type="ECO:0000256" key="1">
    <source>
        <dbReference type="ARBA" id="ARBA00022443"/>
    </source>
</evidence>
<feature type="compositionally biased region" description="Polar residues" evidence="5">
    <location>
        <begin position="304"/>
        <end position="323"/>
    </location>
</feature>
<evidence type="ECO:0000256" key="4">
    <source>
        <dbReference type="PROSITE-ProRule" id="PRU00192"/>
    </source>
</evidence>
<keyword evidence="2" id="KW-0597">Phosphoprotein</keyword>
<dbReference type="PROSITE" id="PS50002">
    <property type="entry name" value="SH3"/>
    <property type="match status" value="1"/>
</dbReference>
<dbReference type="InterPro" id="IPR013761">
    <property type="entry name" value="SAM/pointed_sf"/>
</dbReference>
<dbReference type="InterPro" id="IPR036872">
    <property type="entry name" value="CH_dom_sf"/>
</dbReference>
<dbReference type="SUPFAM" id="SSF47769">
    <property type="entry name" value="SAM/Pointed domain"/>
    <property type="match status" value="1"/>
</dbReference>
<dbReference type="CDD" id="cd00174">
    <property type="entry name" value="SH3"/>
    <property type="match status" value="1"/>
</dbReference>
<reference evidence="10 11" key="1">
    <citation type="submission" date="2024-04" db="EMBL/GenBank/DDBJ databases">
        <title>genome sequences of Mucor flavus KT1a and Helicostylum pulchrum KT1b strains isolation_sourced from the surface of a dry-aged beef.</title>
        <authorList>
            <person name="Toyotome T."/>
            <person name="Hosono M."/>
            <person name="Torimaru M."/>
            <person name="Fukuda K."/>
            <person name="Mikami N."/>
        </authorList>
    </citation>
    <scope>NUCLEOTIDE SEQUENCE [LARGE SCALE GENOMIC DNA]</scope>
    <source>
        <strain evidence="10 11">KT1b</strain>
    </source>
</reference>
<dbReference type="PRINTS" id="PR00452">
    <property type="entry name" value="SH3DOMAIN"/>
</dbReference>
<organism evidence="10 11">
    <name type="scientific">Helicostylum pulchrum</name>
    <dbReference type="NCBI Taxonomy" id="562976"/>
    <lineage>
        <taxon>Eukaryota</taxon>
        <taxon>Fungi</taxon>
        <taxon>Fungi incertae sedis</taxon>
        <taxon>Mucoromycota</taxon>
        <taxon>Mucoromycotina</taxon>
        <taxon>Mucoromycetes</taxon>
        <taxon>Mucorales</taxon>
        <taxon>Mucorineae</taxon>
        <taxon>Mucoraceae</taxon>
        <taxon>Helicostylum</taxon>
    </lineage>
</organism>
<dbReference type="SMART" id="SM00454">
    <property type="entry name" value="SAM"/>
    <property type="match status" value="1"/>
</dbReference>
<dbReference type="PANTHER" id="PTHR22902">
    <property type="entry name" value="SESQUIPEDALIAN"/>
    <property type="match status" value="1"/>
</dbReference>
<dbReference type="Gene3D" id="1.10.418.10">
    <property type="entry name" value="Calponin-like domain"/>
    <property type="match status" value="1"/>
</dbReference>
<dbReference type="Gene3D" id="2.30.29.30">
    <property type="entry name" value="Pleckstrin-homology domain (PH domain)/Phosphotyrosine-binding domain (PTB)"/>
    <property type="match status" value="1"/>
</dbReference>
<keyword evidence="1 4" id="KW-0728">SH3 domain</keyword>
<dbReference type="InterPro" id="IPR001660">
    <property type="entry name" value="SAM"/>
</dbReference>
<dbReference type="InterPro" id="IPR001452">
    <property type="entry name" value="SH3_domain"/>
</dbReference>
<feature type="compositionally biased region" description="Basic and acidic residues" evidence="5">
    <location>
        <begin position="275"/>
        <end position="285"/>
    </location>
</feature>
<evidence type="ECO:0000259" key="9">
    <source>
        <dbReference type="PROSITE" id="PS50105"/>
    </source>
</evidence>
<dbReference type="Proteomes" id="UP001476247">
    <property type="component" value="Unassembled WGS sequence"/>
</dbReference>
<dbReference type="PANTHER" id="PTHR22902:SF27">
    <property type="entry name" value="PLECKSTRIN HOMOLOGY DOMAIN-CONTAINING FAMILY A MEMBER 3"/>
    <property type="match status" value="1"/>
</dbReference>
<dbReference type="InterPro" id="IPR045188">
    <property type="entry name" value="Boi1/Boi2-like"/>
</dbReference>
<dbReference type="EMBL" id="BAABUJ010000032">
    <property type="protein sequence ID" value="GAA5804035.1"/>
    <property type="molecule type" value="Genomic_DNA"/>
</dbReference>
<evidence type="ECO:0000256" key="3">
    <source>
        <dbReference type="ARBA" id="ARBA00022658"/>
    </source>
</evidence>
<dbReference type="Pfam" id="PF00169">
    <property type="entry name" value="PH"/>
    <property type="match status" value="1"/>
</dbReference>
<name>A0ABP9YBQ9_9FUNG</name>
<dbReference type="InterPro" id="IPR001715">
    <property type="entry name" value="CH_dom"/>
</dbReference>
<evidence type="ECO:0000259" key="8">
    <source>
        <dbReference type="PROSITE" id="PS50021"/>
    </source>
</evidence>
<gene>
    <name evidence="10" type="ORF">HPULCUR_009521</name>
</gene>
<dbReference type="CDD" id="cd09535">
    <property type="entry name" value="SAM_BOI-like_fungal"/>
    <property type="match status" value="1"/>
</dbReference>
<dbReference type="PROSITE" id="PS50021">
    <property type="entry name" value="CH"/>
    <property type="match status" value="1"/>
</dbReference>
<dbReference type="SMART" id="SM00326">
    <property type="entry name" value="SH3"/>
    <property type="match status" value="1"/>
</dbReference>
<dbReference type="Gene3D" id="2.30.30.40">
    <property type="entry name" value="SH3 Domains"/>
    <property type="match status" value="1"/>
</dbReference>
<keyword evidence="3" id="KW-0344">Guanine-nucleotide releasing factor</keyword>
<accession>A0ABP9YBQ9</accession>
<dbReference type="PROSITE" id="PS50003">
    <property type="entry name" value="PH_DOMAIN"/>
    <property type="match status" value="1"/>
</dbReference>
<evidence type="ECO:0000259" key="7">
    <source>
        <dbReference type="PROSITE" id="PS50003"/>
    </source>
</evidence>
<dbReference type="Pfam" id="PF00307">
    <property type="entry name" value="CH"/>
    <property type="match status" value="1"/>
</dbReference>
<evidence type="ECO:0000259" key="6">
    <source>
        <dbReference type="PROSITE" id="PS50002"/>
    </source>
</evidence>
<protein>
    <recommendedName>
        <fullName evidence="12">Polar growth protein</fullName>
    </recommendedName>
</protein>
<dbReference type="InterPro" id="IPR001849">
    <property type="entry name" value="PH_domain"/>
</dbReference>
<proteinExistence type="predicted"/>
<feature type="compositionally biased region" description="Low complexity" evidence="5">
    <location>
        <begin position="260"/>
        <end position="274"/>
    </location>
</feature>
<evidence type="ECO:0000313" key="11">
    <source>
        <dbReference type="Proteomes" id="UP001476247"/>
    </source>
</evidence>
<feature type="compositionally biased region" description="Polar residues" evidence="5">
    <location>
        <begin position="198"/>
        <end position="222"/>
    </location>
</feature>
<comment type="caution">
    <text evidence="10">The sequence shown here is derived from an EMBL/GenBank/DDBJ whole genome shotgun (WGS) entry which is preliminary data.</text>
</comment>
<dbReference type="Gene3D" id="1.10.150.50">
    <property type="entry name" value="Transcription Factor, Ets-1"/>
    <property type="match status" value="1"/>
</dbReference>
<evidence type="ECO:0000256" key="5">
    <source>
        <dbReference type="SAM" id="MobiDB-lite"/>
    </source>
</evidence>
<feature type="domain" description="Calponin-homology (CH)" evidence="8">
    <location>
        <begin position="619"/>
        <end position="726"/>
    </location>
</feature>
<evidence type="ECO:0000256" key="2">
    <source>
        <dbReference type="ARBA" id="ARBA00022553"/>
    </source>
</evidence>
<evidence type="ECO:0000313" key="10">
    <source>
        <dbReference type="EMBL" id="GAA5804035.1"/>
    </source>
</evidence>
<dbReference type="InterPro" id="IPR011993">
    <property type="entry name" value="PH-like_dom_sf"/>
</dbReference>
<feature type="domain" description="SAM" evidence="9">
    <location>
        <begin position="111"/>
        <end position="174"/>
    </location>
</feature>
<dbReference type="SMART" id="SM00233">
    <property type="entry name" value="PH"/>
    <property type="match status" value="1"/>
</dbReference>
<feature type="region of interest" description="Disordered" evidence="5">
    <location>
        <begin position="181"/>
        <end position="324"/>
    </location>
</feature>
<dbReference type="InterPro" id="IPR036028">
    <property type="entry name" value="SH3-like_dom_sf"/>
</dbReference>
<dbReference type="SUPFAM" id="SSF47576">
    <property type="entry name" value="Calponin-homology domain, CH-domain"/>
    <property type="match status" value="1"/>
</dbReference>